<dbReference type="GO" id="GO:0005886">
    <property type="term" value="C:plasma membrane"/>
    <property type="evidence" value="ECO:0007669"/>
    <property type="project" value="TreeGrafter"/>
</dbReference>
<gene>
    <name evidence="9" type="ORF">GE300_11620</name>
</gene>
<keyword evidence="4" id="KW-0677">Repeat</keyword>
<evidence type="ECO:0000256" key="7">
    <source>
        <dbReference type="SAM" id="Phobius"/>
    </source>
</evidence>
<feature type="transmembrane region" description="Helical" evidence="7">
    <location>
        <begin position="520"/>
        <end position="538"/>
    </location>
</feature>
<evidence type="ECO:0000313" key="10">
    <source>
        <dbReference type="Proteomes" id="UP000474957"/>
    </source>
</evidence>
<feature type="transmembrane region" description="Helical" evidence="7">
    <location>
        <begin position="412"/>
        <end position="428"/>
    </location>
</feature>
<dbReference type="InterPro" id="IPR031312">
    <property type="entry name" value="Na/sul_symport_CS"/>
</dbReference>
<keyword evidence="10" id="KW-1185">Reference proteome</keyword>
<feature type="domain" description="RCK C-terminal" evidence="8">
    <location>
        <begin position="312"/>
        <end position="396"/>
    </location>
</feature>
<dbReference type="PANTHER" id="PTHR43652:SF2">
    <property type="entry name" value="BASIC AMINO ACID ANTIPORTER YFCC-RELATED"/>
    <property type="match status" value="1"/>
</dbReference>
<dbReference type="Gene3D" id="3.30.70.1450">
    <property type="entry name" value="Regulator of K+ conductance, C-terminal domain"/>
    <property type="match status" value="2"/>
</dbReference>
<keyword evidence="2" id="KW-0813">Transport</keyword>
<evidence type="ECO:0000259" key="8">
    <source>
        <dbReference type="PROSITE" id="PS51202"/>
    </source>
</evidence>
<feature type="domain" description="RCK C-terminal" evidence="8">
    <location>
        <begin position="223"/>
        <end position="307"/>
    </location>
</feature>
<dbReference type="SUPFAM" id="SSF116726">
    <property type="entry name" value="TrkA C-terminal domain-like"/>
    <property type="match status" value="2"/>
</dbReference>
<dbReference type="AlphaFoldDB" id="A0A6L5Z2F7"/>
<proteinExistence type="predicted"/>
<reference evidence="9 10" key="1">
    <citation type="submission" date="2019-10" db="EMBL/GenBank/DDBJ databases">
        <title>Cognatihalovulum marinum gen. nov. sp. nov., a new member of the family Rhodobacteraceae isolated from deep seawater of the Northwest Indian Ocean.</title>
        <authorList>
            <person name="Ruan C."/>
            <person name="Wang J."/>
            <person name="Zheng X."/>
            <person name="Song L."/>
            <person name="Zhu Y."/>
            <person name="Huang Y."/>
            <person name="Lu Z."/>
            <person name="Du W."/>
            <person name="Huang L."/>
            <person name="Dai X."/>
        </authorList>
    </citation>
    <scope>NUCLEOTIDE SEQUENCE [LARGE SCALE GENOMIC DNA]</scope>
    <source>
        <strain evidence="9 10">2CG4</strain>
    </source>
</reference>
<evidence type="ECO:0000256" key="5">
    <source>
        <dbReference type="ARBA" id="ARBA00022989"/>
    </source>
</evidence>
<dbReference type="InterPro" id="IPR006037">
    <property type="entry name" value="RCK_C"/>
</dbReference>
<comment type="caution">
    <text evidence="9">The sequence shown here is derived from an EMBL/GenBank/DDBJ whole genome shotgun (WGS) entry which is preliminary data.</text>
</comment>
<dbReference type="PROSITE" id="PS51202">
    <property type="entry name" value="RCK_C"/>
    <property type="match status" value="2"/>
</dbReference>
<feature type="transmembrane region" description="Helical" evidence="7">
    <location>
        <begin position="41"/>
        <end position="60"/>
    </location>
</feature>
<accession>A0A6L5Z2F7</accession>
<evidence type="ECO:0000256" key="2">
    <source>
        <dbReference type="ARBA" id="ARBA00022448"/>
    </source>
</evidence>
<organism evidence="9 10">
    <name type="scientific">Halovulum marinum</name>
    <dbReference type="NCBI Taxonomy" id="2662447"/>
    <lineage>
        <taxon>Bacteria</taxon>
        <taxon>Pseudomonadati</taxon>
        <taxon>Pseudomonadota</taxon>
        <taxon>Alphaproteobacteria</taxon>
        <taxon>Rhodobacterales</taxon>
        <taxon>Paracoccaceae</taxon>
        <taxon>Halovulum</taxon>
    </lineage>
</organism>
<feature type="transmembrane region" description="Helical" evidence="7">
    <location>
        <begin position="544"/>
        <end position="562"/>
    </location>
</feature>
<feature type="transmembrane region" description="Helical" evidence="7">
    <location>
        <begin position="12"/>
        <end position="35"/>
    </location>
</feature>
<feature type="transmembrane region" description="Helical" evidence="7">
    <location>
        <begin position="190"/>
        <end position="212"/>
    </location>
</feature>
<feature type="transmembrane region" description="Helical" evidence="7">
    <location>
        <begin position="463"/>
        <end position="487"/>
    </location>
</feature>
<evidence type="ECO:0000256" key="1">
    <source>
        <dbReference type="ARBA" id="ARBA00004141"/>
    </source>
</evidence>
<keyword evidence="5 7" id="KW-1133">Transmembrane helix</keyword>
<evidence type="ECO:0000313" key="9">
    <source>
        <dbReference type="EMBL" id="MSU90260.1"/>
    </source>
</evidence>
<dbReference type="GO" id="GO:0006813">
    <property type="term" value="P:potassium ion transport"/>
    <property type="evidence" value="ECO:0007669"/>
    <property type="project" value="InterPro"/>
</dbReference>
<evidence type="ECO:0000256" key="4">
    <source>
        <dbReference type="ARBA" id="ARBA00022737"/>
    </source>
</evidence>
<dbReference type="EMBL" id="WIND01000008">
    <property type="protein sequence ID" value="MSU90260.1"/>
    <property type="molecule type" value="Genomic_DNA"/>
</dbReference>
<feature type="transmembrane region" description="Helical" evidence="7">
    <location>
        <begin position="493"/>
        <end position="513"/>
    </location>
</feature>
<feature type="transmembrane region" description="Helical" evidence="7">
    <location>
        <begin position="582"/>
        <end position="602"/>
    </location>
</feature>
<evidence type="ECO:0000256" key="6">
    <source>
        <dbReference type="ARBA" id="ARBA00023136"/>
    </source>
</evidence>
<dbReference type="GO" id="GO:0008324">
    <property type="term" value="F:monoatomic cation transmembrane transporter activity"/>
    <property type="evidence" value="ECO:0007669"/>
    <property type="project" value="InterPro"/>
</dbReference>
<keyword evidence="3 7" id="KW-0812">Transmembrane</keyword>
<protein>
    <submittedName>
        <fullName evidence="9">SLC13 family permease</fullName>
    </submittedName>
</protein>
<feature type="transmembrane region" description="Helical" evidence="7">
    <location>
        <begin position="110"/>
        <end position="139"/>
    </location>
</feature>
<comment type="subcellular location">
    <subcellularLocation>
        <location evidence="1">Membrane</location>
        <topology evidence="1">Multi-pass membrane protein</topology>
    </subcellularLocation>
</comment>
<keyword evidence="6 7" id="KW-0472">Membrane</keyword>
<dbReference type="Proteomes" id="UP000474957">
    <property type="component" value="Unassembled WGS sequence"/>
</dbReference>
<name>A0A6L5Z2F7_9RHOB</name>
<dbReference type="PROSITE" id="PS01271">
    <property type="entry name" value="NA_SULFATE"/>
    <property type="match status" value="1"/>
</dbReference>
<dbReference type="Pfam" id="PF03600">
    <property type="entry name" value="CitMHS"/>
    <property type="match status" value="1"/>
</dbReference>
<dbReference type="InterPro" id="IPR051679">
    <property type="entry name" value="DASS-Related_Transporters"/>
</dbReference>
<dbReference type="PANTHER" id="PTHR43652">
    <property type="entry name" value="BASIC AMINO ACID ANTIPORTER YFCC-RELATED"/>
    <property type="match status" value="1"/>
</dbReference>
<dbReference type="InterPro" id="IPR036721">
    <property type="entry name" value="RCK_C_sf"/>
</dbReference>
<sequence length="606" mass="63132">MFPPPARSFVVILDLGTTAPFAAIALTLCVFVVFLLEVREAEVVALCGAAAALLLGLVTVEDVLRAIGNPAPATIGAMFVLSAALVRTGVLDFVARHLSSGVAAHPRLTLAGFFVAAAAASAFMNNTPVVMVLIPVMFAMAKEIGVSASRLLIPLSYVVILGGTCSLIGTSTNLLVDGVARDIGLAPFTLFEIAPLGIVVALVGGGFLALAAPRLLPDRYALGDSAGLRDRRFWTVELFVPTGSPLIGRRVDGVAEFRRGSGRVIDLIRDDASLRLHLATAELRAGDRVVLHTSDAEVMGFRERGTAGLEIAGAEMAQARASVVVEALIGANTAAAGRKMRDLGWRRTYGVYLVAAHHRGAMVDLNDAETRLAAGDTVLLDGPAPNIERLAREEDLTLLAPIAARAYRRRKAPVAVAAIVGVVLGAALNLAPILPLAIIGVAVVLLTNCIDADEGMGAVDGRLLLLVVSMLTIGSALQNTGAMQLIVDRLAPLLSGLSPLLALAAVYAITSLLTEMVTNNAVAVVMTPLAAGVAAQLGLDPRPFVVAVMFGASASFATPIGYQTNTMVYNAGGYRFRDFLRIGIPMNLIAGAVTVLVAPLIWPFTP</sequence>
<feature type="transmembrane region" description="Helical" evidence="7">
    <location>
        <begin position="151"/>
        <end position="170"/>
    </location>
</feature>
<dbReference type="Pfam" id="PF02080">
    <property type="entry name" value="TrkA_C"/>
    <property type="match status" value="1"/>
</dbReference>
<evidence type="ECO:0000256" key="3">
    <source>
        <dbReference type="ARBA" id="ARBA00022692"/>
    </source>
</evidence>
<dbReference type="InterPro" id="IPR004680">
    <property type="entry name" value="Cit_transptr-like_dom"/>
</dbReference>